<sequence length="675" mass="73749">MSCNPSFGGIGKGHLVREVDALDGLMGKVADDAGIQFRLLNRSKGPAVQGPRCQADRDQYRAGMLEALRDDDACPGLQIVEDGAEDLVLGGSESGVVEGVVTSSGRVIRAKSVVLTTGTFLRGMIHLGRDRYPAGRHRRDSADTEPPSVGLALTLENLDFPMGRLTTGTPARLRKSTIDFDQLEKQPTDEVPELFSFMHMGATPRNDGNMVMCHLTRTNEETHRIVASNFDKLPTFVGNGGRGQGPRSCPAIERKVLRFPDRQSHQVWLEPEGLNSDLIYPNGVTNAFPEDVQLALLRSIAGLEKVEMVRPAYAVEYDFIDPRSLLPTLETRRVAGLFFAGQINGTTGYEEAAAQGVVAGANAGLSALGKDPLLLRRTDSFIGVLIDDLTTLGTREPYRIYTSRSEYRLSLRADNADLRLTPKGRKAGIVGEARWGAFSHRKTAVNVALKALNDFSLGSAAWASAGVSMSKDGVRRSAADVWRYQGVDREALERIMAEHGQPLDLDPVAATTVEVECRYKGYLQRQQREIEQLREAQSLVLPPTFDFDALPSLSTAEKEKLNEARPTSVHAASRIQGIKPSSIMVLFKHARRLDVNIEQDERRLAEHAAQVGQQFVVERTEDEEQVEDEAAKSGRPAPAQSQEAVEGGLAWASMPADDGGLMTSLRGSRAADERQ</sequence>
<accession>A0A5A8DNV2</accession>
<evidence type="ECO:0000256" key="5">
    <source>
        <dbReference type="SAM" id="MobiDB-lite"/>
    </source>
</evidence>
<dbReference type="GO" id="GO:0050660">
    <property type="term" value="F:flavin adenine dinucleotide binding"/>
    <property type="evidence" value="ECO:0007669"/>
    <property type="project" value="InterPro"/>
</dbReference>
<feature type="domain" description="tRNA uridine 5-carboxymethylaminomethyl modification enzyme C-terminal subdomain" evidence="6">
    <location>
        <begin position="517"/>
        <end position="588"/>
    </location>
</feature>
<gene>
    <name evidence="7" type="ORF">FNF29_04134</name>
    <name evidence="8" type="ORF">FNF31_01531</name>
</gene>
<protein>
    <recommendedName>
        <fullName evidence="6">tRNA uridine 5-carboxymethylaminomethyl modification enzyme C-terminal subdomain domain-containing protein</fullName>
    </recommendedName>
</protein>
<dbReference type="Pfam" id="PF21680">
    <property type="entry name" value="GIDA_C_1st"/>
    <property type="match status" value="1"/>
</dbReference>
<evidence type="ECO:0000256" key="3">
    <source>
        <dbReference type="ARBA" id="ARBA00022630"/>
    </source>
</evidence>
<name>A0A5A8DNV2_CAFRO</name>
<dbReference type="PANTHER" id="PTHR11806:SF0">
    <property type="entry name" value="PROTEIN MTO1 HOMOLOG, MITOCHONDRIAL"/>
    <property type="match status" value="1"/>
</dbReference>
<dbReference type="Pfam" id="PF13932">
    <property type="entry name" value="SAM_GIDA_C"/>
    <property type="match status" value="1"/>
</dbReference>
<dbReference type="GO" id="GO:0005739">
    <property type="term" value="C:mitochondrion"/>
    <property type="evidence" value="ECO:0007669"/>
    <property type="project" value="GOC"/>
</dbReference>
<dbReference type="Proteomes" id="UP000325113">
    <property type="component" value="Unassembled WGS sequence"/>
</dbReference>
<dbReference type="InterPro" id="IPR047001">
    <property type="entry name" value="MnmG_C_subdom"/>
</dbReference>
<organism evidence="8 10">
    <name type="scientific">Cafeteria roenbergensis</name>
    <name type="common">Marine flagellate</name>
    <dbReference type="NCBI Taxonomy" id="33653"/>
    <lineage>
        <taxon>Eukaryota</taxon>
        <taxon>Sar</taxon>
        <taxon>Stramenopiles</taxon>
        <taxon>Bigyra</taxon>
        <taxon>Opalozoa</taxon>
        <taxon>Bicosoecida</taxon>
        <taxon>Cafeteriaceae</taxon>
        <taxon>Cafeteria</taxon>
    </lineage>
</organism>
<dbReference type="InterPro" id="IPR002218">
    <property type="entry name" value="MnmG-rel"/>
</dbReference>
<evidence type="ECO:0000313" key="8">
    <source>
        <dbReference type="EMBL" id="KAA0166307.1"/>
    </source>
</evidence>
<keyword evidence="3" id="KW-0285">Flavoprotein</keyword>
<feature type="region of interest" description="Disordered" evidence="5">
    <location>
        <begin position="621"/>
        <end position="675"/>
    </location>
</feature>
<evidence type="ECO:0000256" key="2">
    <source>
        <dbReference type="ARBA" id="ARBA00007653"/>
    </source>
</evidence>
<dbReference type="Gene3D" id="1.10.150.570">
    <property type="entry name" value="GidA associated domain, C-terminal subdomain"/>
    <property type="match status" value="1"/>
</dbReference>
<dbReference type="GO" id="GO:0030488">
    <property type="term" value="P:tRNA methylation"/>
    <property type="evidence" value="ECO:0007669"/>
    <property type="project" value="TreeGrafter"/>
</dbReference>
<keyword evidence="4" id="KW-0274">FAD</keyword>
<evidence type="ECO:0000256" key="1">
    <source>
        <dbReference type="ARBA" id="ARBA00001974"/>
    </source>
</evidence>
<comment type="cofactor">
    <cofactor evidence="1">
        <name>FAD</name>
        <dbReference type="ChEBI" id="CHEBI:57692"/>
    </cofactor>
</comment>
<dbReference type="InterPro" id="IPR036188">
    <property type="entry name" value="FAD/NAD-bd_sf"/>
</dbReference>
<dbReference type="OMA" id="CNPAMGG"/>
<evidence type="ECO:0000313" key="10">
    <source>
        <dbReference type="Proteomes" id="UP000325113"/>
    </source>
</evidence>
<reference evidence="9 10" key="1">
    <citation type="submission" date="2019-07" db="EMBL/GenBank/DDBJ databases">
        <title>Genomes of Cafeteria roenbergensis.</title>
        <authorList>
            <person name="Fischer M.G."/>
            <person name="Hackl T."/>
            <person name="Roman M."/>
        </authorList>
    </citation>
    <scope>NUCLEOTIDE SEQUENCE [LARGE SCALE GENOMIC DNA]</scope>
    <source>
        <strain evidence="7 9">BVI</strain>
        <strain evidence="8 10">Cflag</strain>
    </source>
</reference>
<dbReference type="PANTHER" id="PTHR11806">
    <property type="entry name" value="GLUCOSE INHIBITED DIVISION PROTEIN A"/>
    <property type="match status" value="1"/>
</dbReference>
<evidence type="ECO:0000259" key="6">
    <source>
        <dbReference type="SMART" id="SM01228"/>
    </source>
</evidence>
<dbReference type="InterPro" id="IPR020595">
    <property type="entry name" value="MnmG-rel_CS"/>
</dbReference>
<dbReference type="GO" id="GO:0070899">
    <property type="term" value="P:mitochondrial tRNA wobble uridine modification"/>
    <property type="evidence" value="ECO:0007669"/>
    <property type="project" value="UniProtKB-ARBA"/>
</dbReference>
<dbReference type="InterPro" id="IPR049312">
    <property type="entry name" value="GIDA_C_N"/>
</dbReference>
<dbReference type="EMBL" id="VLTN01000023">
    <property type="protein sequence ID" value="KAA0152019.1"/>
    <property type="molecule type" value="Genomic_DNA"/>
</dbReference>
<comment type="caution">
    <text evidence="8">The sequence shown here is derived from an EMBL/GenBank/DDBJ whole genome shotgun (WGS) entry which is preliminary data.</text>
</comment>
<comment type="similarity">
    <text evidence="2">Belongs to the MnmG family.</text>
</comment>
<dbReference type="NCBIfam" id="TIGR00136">
    <property type="entry name" value="mnmG_gidA"/>
    <property type="match status" value="1"/>
</dbReference>
<dbReference type="InterPro" id="IPR026904">
    <property type="entry name" value="MnmG_C"/>
</dbReference>
<dbReference type="InterPro" id="IPR004416">
    <property type="entry name" value="MnmG"/>
</dbReference>
<dbReference type="FunFam" id="3.50.50.60:FF:000002">
    <property type="entry name" value="tRNA uridine 5-carboxymethylaminomethyl modification enzyme MnmG"/>
    <property type="match status" value="1"/>
</dbReference>
<dbReference type="InterPro" id="IPR044920">
    <property type="entry name" value="MnmG_C_subdom_sf"/>
</dbReference>
<dbReference type="Gene3D" id="3.50.50.60">
    <property type="entry name" value="FAD/NAD(P)-binding domain"/>
    <property type="match status" value="2"/>
</dbReference>
<dbReference type="Pfam" id="PF01134">
    <property type="entry name" value="GIDA"/>
    <property type="match status" value="1"/>
</dbReference>
<dbReference type="PROSITE" id="PS01281">
    <property type="entry name" value="GIDA_2"/>
    <property type="match status" value="1"/>
</dbReference>
<proteinExistence type="inferred from homology"/>
<evidence type="ECO:0000313" key="9">
    <source>
        <dbReference type="Proteomes" id="UP000323011"/>
    </source>
</evidence>
<dbReference type="SUPFAM" id="SSF51905">
    <property type="entry name" value="FAD/NAD(P)-binding domain"/>
    <property type="match status" value="1"/>
</dbReference>
<dbReference type="EMBL" id="VLTM01000009">
    <property type="protein sequence ID" value="KAA0166307.1"/>
    <property type="molecule type" value="Genomic_DNA"/>
</dbReference>
<keyword evidence="9" id="KW-1185">Reference proteome</keyword>
<dbReference type="SMART" id="SM01228">
    <property type="entry name" value="GIDA_assoc_3"/>
    <property type="match status" value="1"/>
</dbReference>
<dbReference type="InterPro" id="IPR040131">
    <property type="entry name" value="MnmG_N"/>
</dbReference>
<dbReference type="Proteomes" id="UP000323011">
    <property type="component" value="Unassembled WGS sequence"/>
</dbReference>
<dbReference type="AlphaFoldDB" id="A0A5A8DNV2"/>
<evidence type="ECO:0000256" key="4">
    <source>
        <dbReference type="ARBA" id="ARBA00022827"/>
    </source>
</evidence>
<dbReference type="FunFam" id="1.10.150.570:FF:000001">
    <property type="entry name" value="tRNA uridine 5-carboxymethylaminomethyl modification enzyme MnmG"/>
    <property type="match status" value="1"/>
</dbReference>
<evidence type="ECO:0000313" key="7">
    <source>
        <dbReference type="EMBL" id="KAA0152019.1"/>
    </source>
</evidence>